<dbReference type="InterPro" id="IPR011040">
    <property type="entry name" value="Sialidase"/>
</dbReference>
<keyword evidence="3" id="KW-1185">Reference proteome</keyword>
<evidence type="ECO:0000313" key="2">
    <source>
        <dbReference type="EMBL" id="MDI6448228.1"/>
    </source>
</evidence>
<organism evidence="2 3">
    <name type="scientific">Anaerobaca lacustris</name>
    <dbReference type="NCBI Taxonomy" id="3044600"/>
    <lineage>
        <taxon>Bacteria</taxon>
        <taxon>Pseudomonadati</taxon>
        <taxon>Planctomycetota</taxon>
        <taxon>Phycisphaerae</taxon>
        <taxon>Sedimentisphaerales</taxon>
        <taxon>Anaerobacaceae</taxon>
        <taxon>Anaerobaca</taxon>
    </lineage>
</organism>
<dbReference type="Pfam" id="PF13088">
    <property type="entry name" value="BNR_2"/>
    <property type="match status" value="1"/>
</dbReference>
<dbReference type="CDD" id="cd15482">
    <property type="entry name" value="Sialidase_non-viral"/>
    <property type="match status" value="1"/>
</dbReference>
<dbReference type="InterPro" id="IPR036278">
    <property type="entry name" value="Sialidase_sf"/>
</dbReference>
<accession>A0AAW6TYY4</accession>
<proteinExistence type="predicted"/>
<keyword evidence="2" id="KW-0326">Glycosidase</keyword>
<dbReference type="EC" id="3.2.1.-" evidence="2"/>
<dbReference type="SUPFAM" id="SSF50939">
    <property type="entry name" value="Sialidases"/>
    <property type="match status" value="1"/>
</dbReference>
<dbReference type="PANTHER" id="PTHR43752">
    <property type="entry name" value="BNR/ASP-BOX REPEAT FAMILY PROTEIN"/>
    <property type="match status" value="1"/>
</dbReference>
<dbReference type="AlphaFoldDB" id="A0AAW6TYY4"/>
<evidence type="ECO:0000313" key="3">
    <source>
        <dbReference type="Proteomes" id="UP001431776"/>
    </source>
</evidence>
<gene>
    <name evidence="2" type="ORF">QJ522_04155</name>
</gene>
<evidence type="ECO:0000259" key="1">
    <source>
        <dbReference type="Pfam" id="PF13088"/>
    </source>
</evidence>
<dbReference type="RefSeq" id="WP_349243634.1">
    <property type="nucleotide sequence ID" value="NZ_JASCXX010000003.1"/>
</dbReference>
<name>A0AAW6TYY4_9BACT</name>
<sequence>MKDIRTIWIVAMTAALLGGAAVAGDVPLRPLLVVEPSEQNPRNSEGDIIELMDGRLCLIYTRFTGGSGDHAGADLVKRVSADGGATWSDPEIVVRQTGGLNVMSVSLLRLQDERIALFYLRKTSREDCRPTMCISTDETRTWSEPTVCVTDEVGYYVLNNDRAVQLKSGRIILPVAWHQGPGKPRDNAGVILCYLSDDSGDTWRRSADSFKGYDPNGKRIILQEPGVVELTDGRLMMFIRTDAGSQYICHSTDGGDTWSKPRPSELASPLSPASIERIPWTGDLVCVWNDHSGRHPYPAGRRTPLCVAVSTDEGETWGASRVIEADPDGWYCYTAIAFVKDRMLLAYCAGDKQVGGLNRLKVLAISKDWLASR</sequence>
<dbReference type="EMBL" id="JASCXX010000003">
    <property type="protein sequence ID" value="MDI6448228.1"/>
    <property type="molecule type" value="Genomic_DNA"/>
</dbReference>
<keyword evidence="2" id="KW-0378">Hydrolase</keyword>
<feature type="domain" description="Sialidase" evidence="1">
    <location>
        <begin position="73"/>
        <end position="341"/>
    </location>
</feature>
<dbReference type="PANTHER" id="PTHR43752:SF2">
    <property type="entry name" value="BNR_ASP-BOX REPEAT FAMILY PROTEIN"/>
    <property type="match status" value="1"/>
</dbReference>
<dbReference type="Gene3D" id="2.120.10.10">
    <property type="match status" value="1"/>
</dbReference>
<comment type="caution">
    <text evidence="2">The sequence shown here is derived from an EMBL/GenBank/DDBJ whole genome shotgun (WGS) entry which is preliminary data.</text>
</comment>
<reference evidence="2" key="1">
    <citation type="submission" date="2023-05" db="EMBL/GenBank/DDBJ databases">
        <title>Anaerotaeda fermentans gen. nov., sp. nov., a novel anaerobic planctomycete of the new family within the order Sedimentisphaerales isolated from Taman Peninsula, Russia.</title>
        <authorList>
            <person name="Khomyakova M.A."/>
            <person name="Merkel A.Y."/>
            <person name="Slobodkin A.I."/>
        </authorList>
    </citation>
    <scope>NUCLEOTIDE SEQUENCE</scope>
    <source>
        <strain evidence="2">M17dextr</strain>
    </source>
</reference>
<dbReference type="GO" id="GO:0016798">
    <property type="term" value="F:hydrolase activity, acting on glycosyl bonds"/>
    <property type="evidence" value="ECO:0007669"/>
    <property type="project" value="UniProtKB-KW"/>
</dbReference>
<protein>
    <submittedName>
        <fullName evidence="2">Sialidase family protein</fullName>
        <ecNumber evidence="2">3.2.1.-</ecNumber>
    </submittedName>
</protein>
<dbReference type="Proteomes" id="UP001431776">
    <property type="component" value="Unassembled WGS sequence"/>
</dbReference>